<sequence length="421" mass="48534">MRLKTLLALLFIGYCFIATAQEGNTIRELVFEGNKKTKTSFLEKLIKVKVGHKIDSTKLDADVLKLRRLDGIVHATYEIENTLAGAKVTYEVNENFTIIPNLNLWTVNDQEVAYRIGLTDFNFLGRNISIGGFYQNNGFNSYGLSFRAPYLFTNKIGLELNHLNWSSREPLFFENGSAQYKYTNKSFEALGLYELNFNNNFKVGLNYFSETYNYLEGQTNPRVPRSLKIDKWLVKLNYEFNNVVYDYYHLSGIKNQVFLQFVTSTNEFQEDFVIAWNDFFYYKRIGKKGNWANRFRFGVASNEDSPFAPFSVDNNLNIRGVGNIIDRGTASLVLNTEYRQTLIEKGWFILQGNAFVDAGSWRNPGGDFSDFWDVDNVRVYPGVGLRFIHKRIYNAIFRIDYGYGITEGASRGIVFGIGQYF</sequence>
<reference evidence="3 4" key="1">
    <citation type="submission" date="2020-01" db="EMBL/GenBank/DDBJ databases">
        <title>Spongiivirga citrea KCTC 32990T.</title>
        <authorList>
            <person name="Wang G."/>
        </authorList>
    </citation>
    <scope>NUCLEOTIDE SEQUENCE [LARGE SCALE GENOMIC DNA]</scope>
    <source>
        <strain evidence="3 4">KCTC 32990</strain>
    </source>
</reference>
<dbReference type="Proteomes" id="UP000474296">
    <property type="component" value="Unassembled WGS sequence"/>
</dbReference>
<evidence type="ECO:0000259" key="2">
    <source>
        <dbReference type="Pfam" id="PF07244"/>
    </source>
</evidence>
<keyword evidence="4" id="KW-1185">Reference proteome</keyword>
<dbReference type="Pfam" id="PF07244">
    <property type="entry name" value="POTRA"/>
    <property type="match status" value="1"/>
</dbReference>
<feature type="signal peptide" evidence="1">
    <location>
        <begin position="1"/>
        <end position="20"/>
    </location>
</feature>
<dbReference type="EMBL" id="JAABOQ010000005">
    <property type="protein sequence ID" value="NER18185.1"/>
    <property type="molecule type" value="Genomic_DNA"/>
</dbReference>
<keyword evidence="1" id="KW-0732">Signal</keyword>
<dbReference type="GO" id="GO:0019867">
    <property type="term" value="C:outer membrane"/>
    <property type="evidence" value="ECO:0007669"/>
    <property type="project" value="InterPro"/>
</dbReference>
<accession>A0A6M0CJQ3</accession>
<dbReference type="AlphaFoldDB" id="A0A6M0CJQ3"/>
<dbReference type="Gene3D" id="3.10.20.310">
    <property type="entry name" value="membrane protein fhac"/>
    <property type="match status" value="1"/>
</dbReference>
<dbReference type="Gene3D" id="2.40.160.50">
    <property type="entry name" value="membrane protein fhac: a member of the omp85/tpsb transporter family"/>
    <property type="match status" value="1"/>
</dbReference>
<evidence type="ECO:0000256" key="1">
    <source>
        <dbReference type="SAM" id="SignalP"/>
    </source>
</evidence>
<feature type="domain" description="POTRA" evidence="2">
    <location>
        <begin position="25"/>
        <end position="94"/>
    </location>
</feature>
<protein>
    <submittedName>
        <fullName evidence="3">Outer membrane protein assembly factor</fullName>
    </submittedName>
</protein>
<dbReference type="RefSeq" id="WP_164032863.1">
    <property type="nucleotide sequence ID" value="NZ_JAABOQ010000005.1"/>
</dbReference>
<gene>
    <name evidence="3" type="ORF">GWK10_13245</name>
</gene>
<proteinExistence type="predicted"/>
<dbReference type="InterPro" id="IPR010827">
    <property type="entry name" value="BamA/TamA_POTRA"/>
</dbReference>
<evidence type="ECO:0000313" key="4">
    <source>
        <dbReference type="Proteomes" id="UP000474296"/>
    </source>
</evidence>
<organism evidence="3 4">
    <name type="scientific">Spongiivirga citrea</name>
    <dbReference type="NCBI Taxonomy" id="1481457"/>
    <lineage>
        <taxon>Bacteria</taxon>
        <taxon>Pseudomonadati</taxon>
        <taxon>Bacteroidota</taxon>
        <taxon>Flavobacteriia</taxon>
        <taxon>Flavobacteriales</taxon>
        <taxon>Flavobacteriaceae</taxon>
        <taxon>Spongiivirga</taxon>
    </lineage>
</organism>
<name>A0A6M0CJQ3_9FLAO</name>
<evidence type="ECO:0000313" key="3">
    <source>
        <dbReference type="EMBL" id="NER18185.1"/>
    </source>
</evidence>
<comment type="caution">
    <text evidence="3">The sequence shown here is derived from an EMBL/GenBank/DDBJ whole genome shotgun (WGS) entry which is preliminary data.</text>
</comment>
<feature type="chain" id="PRO_5026696509" evidence="1">
    <location>
        <begin position="21"/>
        <end position="421"/>
    </location>
</feature>